<keyword evidence="1" id="KW-0812">Transmembrane</keyword>
<evidence type="ECO:0000313" key="2">
    <source>
        <dbReference type="EMBL" id="PPK92232.1"/>
    </source>
</evidence>
<proteinExistence type="predicted"/>
<evidence type="ECO:0000256" key="1">
    <source>
        <dbReference type="SAM" id="Phobius"/>
    </source>
</evidence>
<reference evidence="2 3" key="1">
    <citation type="submission" date="2018-02" db="EMBL/GenBank/DDBJ databases">
        <title>Genomic Encyclopedia of Archaeal and Bacterial Type Strains, Phase II (KMG-II): from individual species to whole genera.</title>
        <authorList>
            <person name="Goeker M."/>
        </authorList>
    </citation>
    <scope>NUCLEOTIDE SEQUENCE [LARGE SCALE GENOMIC DNA]</scope>
    <source>
        <strain evidence="2 3">DSM 22857</strain>
    </source>
</reference>
<protein>
    <submittedName>
        <fullName evidence="2">Uncharacterized protein</fullName>
    </submittedName>
</protein>
<gene>
    <name evidence="2" type="ORF">CLV92_11694</name>
</gene>
<keyword evidence="1" id="KW-0472">Membrane</keyword>
<sequence length="208" mass="22135">MTDSLDDLLDASSPRVSGPSAVIDREVRVLSLRSAEASRLVLVPRRRLRTGRKVALGAGGVVLALAGGSVAAAAAGLQGPWSWWVADPDLTSTITTADQRTCEIRWNVHHAGGHIGETDLLRGKSPATSAAESYLAGLDLTAVDTTAEREQQRKWLAEAGELNPPEWKIATRALEQTVTAMTIEHLDLQPDADPIAISSDVQCTPASR</sequence>
<dbReference type="EMBL" id="PTJD01000016">
    <property type="protein sequence ID" value="PPK92232.1"/>
    <property type="molecule type" value="Genomic_DNA"/>
</dbReference>
<organism evidence="2 3">
    <name type="scientific">Kineococcus xinjiangensis</name>
    <dbReference type="NCBI Taxonomy" id="512762"/>
    <lineage>
        <taxon>Bacteria</taxon>
        <taxon>Bacillati</taxon>
        <taxon>Actinomycetota</taxon>
        <taxon>Actinomycetes</taxon>
        <taxon>Kineosporiales</taxon>
        <taxon>Kineosporiaceae</taxon>
        <taxon>Kineococcus</taxon>
    </lineage>
</organism>
<dbReference type="RefSeq" id="WP_146099644.1">
    <property type="nucleotide sequence ID" value="NZ_PTJD01000016.1"/>
</dbReference>
<comment type="caution">
    <text evidence="2">The sequence shown here is derived from an EMBL/GenBank/DDBJ whole genome shotgun (WGS) entry which is preliminary data.</text>
</comment>
<evidence type="ECO:0000313" key="3">
    <source>
        <dbReference type="Proteomes" id="UP000239485"/>
    </source>
</evidence>
<dbReference type="Proteomes" id="UP000239485">
    <property type="component" value="Unassembled WGS sequence"/>
</dbReference>
<feature type="transmembrane region" description="Helical" evidence="1">
    <location>
        <begin position="54"/>
        <end position="77"/>
    </location>
</feature>
<accession>A0A2S6IDD6</accession>
<name>A0A2S6IDD6_9ACTN</name>
<dbReference type="AlphaFoldDB" id="A0A2S6IDD6"/>
<keyword evidence="3" id="KW-1185">Reference proteome</keyword>
<keyword evidence="1" id="KW-1133">Transmembrane helix</keyword>